<evidence type="ECO:0000313" key="1">
    <source>
        <dbReference type="EMBL" id="PIR71747.1"/>
    </source>
</evidence>
<reference evidence="2" key="1">
    <citation type="submission" date="2017-09" db="EMBL/GenBank/DDBJ databases">
        <title>Depth-based differentiation of microbial function through sediment-hosted aquifers and enrichment of novel symbionts in the deep terrestrial subsurface.</title>
        <authorList>
            <person name="Probst A.J."/>
            <person name="Ladd B."/>
            <person name="Jarett J.K."/>
            <person name="Geller-Mcgrath D.E."/>
            <person name="Sieber C.M.K."/>
            <person name="Emerson J.B."/>
            <person name="Anantharaman K."/>
            <person name="Thomas B.C."/>
            <person name="Malmstrom R."/>
            <person name="Stieglmeier M."/>
            <person name="Klingl A."/>
            <person name="Woyke T."/>
            <person name="Ryan C.M."/>
            <person name="Banfield J.F."/>
        </authorList>
    </citation>
    <scope>NUCLEOTIDE SEQUENCE [LARGE SCALE GENOMIC DNA]</scope>
</reference>
<evidence type="ECO:0000313" key="2">
    <source>
        <dbReference type="Proteomes" id="UP000228909"/>
    </source>
</evidence>
<gene>
    <name evidence="1" type="ORF">COU43_00860</name>
</gene>
<protein>
    <submittedName>
        <fullName evidence="1">Uncharacterized protein</fullName>
    </submittedName>
</protein>
<accession>A0A2H0TJQ2</accession>
<proteinExistence type="predicted"/>
<dbReference type="AlphaFoldDB" id="A0A2H0TJQ2"/>
<sequence>MGESKITNLIKNLAEIAIKNNWIKTYDKELDYFCWSKANLSKDVRAIKISQEVLFYLNPKRVIEGFGVEYLKNGFIRHNPRYKNLIKLFTEKTNEGTFTIPPKQEKKVAKDFEMLVKDLTRDIYQENWGKRTPKDFEQLLSIALK</sequence>
<comment type="caution">
    <text evidence="1">The sequence shown here is derived from an EMBL/GenBank/DDBJ whole genome shotgun (WGS) entry which is preliminary data.</text>
</comment>
<dbReference type="Proteomes" id="UP000228909">
    <property type="component" value="Unassembled WGS sequence"/>
</dbReference>
<organism evidence="1 2">
    <name type="scientific">Candidatus Nealsonbacteria bacterium CG10_big_fil_rev_8_21_14_0_10_37_25</name>
    <dbReference type="NCBI Taxonomy" id="1974711"/>
    <lineage>
        <taxon>Bacteria</taxon>
        <taxon>Candidatus Nealsoniibacteriota</taxon>
    </lineage>
</organism>
<dbReference type="EMBL" id="PFCK01000023">
    <property type="protein sequence ID" value="PIR71747.1"/>
    <property type="molecule type" value="Genomic_DNA"/>
</dbReference>
<name>A0A2H0TJQ2_9BACT</name>